<dbReference type="InterPro" id="IPR018030">
    <property type="entry name" value="Fimbrial_membr_usher_CS"/>
</dbReference>
<keyword evidence="6" id="KW-0732">Signal</keyword>
<dbReference type="InterPro" id="IPR025949">
    <property type="entry name" value="PapC-like_C"/>
</dbReference>
<dbReference type="AlphaFoldDB" id="A0A8I1DIC5"/>
<dbReference type="GO" id="GO:0009279">
    <property type="term" value="C:cell outer membrane"/>
    <property type="evidence" value="ECO:0007669"/>
    <property type="project" value="UniProtKB-SubCell"/>
</dbReference>
<evidence type="ECO:0000256" key="7">
    <source>
        <dbReference type="ARBA" id="ARBA00023136"/>
    </source>
</evidence>
<evidence type="ECO:0000256" key="9">
    <source>
        <dbReference type="RuleBase" id="RU003884"/>
    </source>
</evidence>
<evidence type="ECO:0000256" key="5">
    <source>
        <dbReference type="ARBA" id="ARBA00022692"/>
    </source>
</evidence>
<evidence type="ECO:0000256" key="1">
    <source>
        <dbReference type="ARBA" id="ARBA00004571"/>
    </source>
</evidence>
<name>A0A8I1DIC5_ACIBZ</name>
<dbReference type="SUPFAM" id="SSF141729">
    <property type="entry name" value="FimD N-terminal domain-like"/>
    <property type="match status" value="1"/>
</dbReference>
<dbReference type="PANTHER" id="PTHR30451">
    <property type="entry name" value="OUTER MEMBRANE USHER PROTEIN"/>
    <property type="match status" value="1"/>
</dbReference>
<dbReference type="Pfam" id="PF13954">
    <property type="entry name" value="PapC_N"/>
    <property type="match status" value="1"/>
</dbReference>
<dbReference type="Proteomes" id="UP000644140">
    <property type="component" value="Chromosome"/>
</dbReference>
<organism evidence="10 11">
    <name type="scientific">Acinetobacter bereziniae</name>
    <name type="common">Acinetobacter genomosp. 10</name>
    <dbReference type="NCBI Taxonomy" id="106648"/>
    <lineage>
        <taxon>Bacteria</taxon>
        <taxon>Pseudomonadati</taxon>
        <taxon>Pseudomonadota</taxon>
        <taxon>Gammaproteobacteria</taxon>
        <taxon>Moraxellales</taxon>
        <taxon>Moraxellaceae</taxon>
        <taxon>Acinetobacter</taxon>
    </lineage>
</organism>
<evidence type="ECO:0000256" key="6">
    <source>
        <dbReference type="ARBA" id="ARBA00022729"/>
    </source>
</evidence>
<dbReference type="PROSITE" id="PS01151">
    <property type="entry name" value="FIMBRIAL_USHER"/>
    <property type="match status" value="1"/>
</dbReference>
<dbReference type="GO" id="GO:0015473">
    <property type="term" value="F:fimbrial usher porin activity"/>
    <property type="evidence" value="ECO:0007669"/>
    <property type="project" value="InterPro"/>
</dbReference>
<dbReference type="FunFam" id="2.60.40.3110:FF:000001">
    <property type="entry name" value="Putative fimbrial outer membrane usher"/>
    <property type="match status" value="1"/>
</dbReference>
<dbReference type="RefSeq" id="WP_151781685.1">
    <property type="nucleotide sequence ID" value="NZ_BKNL01000112.1"/>
</dbReference>
<dbReference type="Gene3D" id="2.60.40.2070">
    <property type="match status" value="1"/>
</dbReference>
<keyword evidence="5 9" id="KW-0812">Transmembrane</keyword>
<evidence type="ECO:0000256" key="2">
    <source>
        <dbReference type="ARBA" id="ARBA00008064"/>
    </source>
</evidence>
<gene>
    <name evidence="10" type="ORF">I9054_018305</name>
</gene>
<keyword evidence="4" id="KW-1134">Transmembrane beta strand</keyword>
<dbReference type="Pfam" id="PF13953">
    <property type="entry name" value="PapC_C"/>
    <property type="match status" value="1"/>
</dbReference>
<comment type="subcellular location">
    <subcellularLocation>
        <location evidence="1 9">Cell outer membrane</location>
        <topology evidence="1 9">Multi-pass membrane protein</topology>
    </subcellularLocation>
</comment>
<keyword evidence="8 9" id="KW-0998">Cell outer membrane</keyword>
<proteinExistence type="inferred from homology"/>
<dbReference type="InterPro" id="IPR037224">
    <property type="entry name" value="PapC_N_sf"/>
</dbReference>
<dbReference type="Gene3D" id="3.10.20.410">
    <property type="match status" value="1"/>
</dbReference>
<accession>A0A8I1DIC5</accession>
<keyword evidence="7 9" id="KW-0472">Membrane</keyword>
<evidence type="ECO:0000313" key="11">
    <source>
        <dbReference type="Proteomes" id="UP000644140"/>
    </source>
</evidence>
<dbReference type="Pfam" id="PF00577">
    <property type="entry name" value="Usher"/>
    <property type="match status" value="1"/>
</dbReference>
<evidence type="ECO:0000256" key="3">
    <source>
        <dbReference type="ARBA" id="ARBA00022448"/>
    </source>
</evidence>
<dbReference type="GO" id="GO:0009297">
    <property type="term" value="P:pilus assembly"/>
    <property type="evidence" value="ECO:0007669"/>
    <property type="project" value="InterPro"/>
</dbReference>
<reference evidence="10" key="1">
    <citation type="submission" date="2022-02" db="EMBL/GenBank/DDBJ databases">
        <title>Characterization of Tn125 harboring carbapenem-resistant Acinetobacter bereziniae clinical isolates.</title>
        <authorList>
            <person name="Wong N.-K."/>
            <person name="Pan Q."/>
        </authorList>
    </citation>
    <scope>NUCLEOTIDE SEQUENCE</scope>
    <source>
        <strain evidence="10">GD03393</strain>
    </source>
</reference>
<dbReference type="FunFam" id="2.60.40.2610:FF:000001">
    <property type="entry name" value="Outer membrane fimbrial usher protein"/>
    <property type="match status" value="1"/>
</dbReference>
<dbReference type="InterPro" id="IPR025885">
    <property type="entry name" value="PapC_N"/>
</dbReference>
<protein>
    <submittedName>
        <fullName evidence="10">Fimbria/pilus outer membrane usher protein</fullName>
    </submittedName>
</protein>
<dbReference type="InterPro" id="IPR042186">
    <property type="entry name" value="FimD_plug_dom"/>
</dbReference>
<dbReference type="InterPro" id="IPR043142">
    <property type="entry name" value="PapC-like_C_sf"/>
</dbReference>
<dbReference type="Gene3D" id="2.60.40.2610">
    <property type="entry name" value="Outer membrane usher protein FimD, plug domain"/>
    <property type="match status" value="1"/>
</dbReference>
<dbReference type="PANTHER" id="PTHR30451:SF6">
    <property type="entry name" value="OUTER MEMBRANE USHER PROTEIN SFMD"/>
    <property type="match status" value="1"/>
</dbReference>
<keyword evidence="3 9" id="KW-0813">Transport</keyword>
<evidence type="ECO:0000313" key="10">
    <source>
        <dbReference type="EMBL" id="UUN97270.1"/>
    </source>
</evidence>
<dbReference type="InterPro" id="IPR000015">
    <property type="entry name" value="Fimb_usher"/>
</dbReference>
<dbReference type="Gene3D" id="2.60.40.3110">
    <property type="match status" value="1"/>
</dbReference>
<evidence type="ECO:0000256" key="8">
    <source>
        <dbReference type="ARBA" id="ARBA00023237"/>
    </source>
</evidence>
<comment type="similarity">
    <text evidence="2 9">Belongs to the fimbrial export usher family.</text>
</comment>
<dbReference type="PROSITE" id="PS51257">
    <property type="entry name" value="PROKAR_LIPOPROTEIN"/>
    <property type="match status" value="1"/>
</dbReference>
<sequence>MMPNKPMYAKMKVLPMCIASAMAVSAACVENAHAEQVFNTAFLTDGLSNAQIADLTKLQSSPQQLPGVYRVEIYANDEYVVTRDIQFVEKQNTADATGLMPCLDLKLLESFGVNMAAYPELLASSNPQCLDISQLINGANSRFQFSKQKLYIDLPQISLKNQVRGYIPPEQWDEGINAMFLNYRMSGYNNSGSVTAGNGLYISVDSGMNLGSWQLRHSGSFNYSSNNNLSTHEWTNLNTYVQKTLIPIKSQLRIGDGASEGSIFDSFSYRGAELSTADAMYPDSQQGYAPNVRGVAKTNAKVVIRQNNNIVYQINVAPGPFLIQDLNPAFGSGDLQVSIEESDGSIQTYLVPYSSLPILQREGRTRYSVLAGEFRNGSRNNRENENVVQATVVHGLPKGLSIYGGTQLSSNYQSTLLGFGSNMGQFGAFSFDLTHANSELVDGSKHRGQSMRFLYSKSLLRSGTSFQLLGYRYSTRGFYTLNDVFYGQMSENYSEAETQDGNLANVGIIANGYDLNHAKKGRLQANISHSMGRYGSLYFAANQQSYWGTAKKDEWIQAGYNGAWNGISYSLGVSRNMFSQLDKVNTLYTANASFPLGRLRSKANFRDNPWANTYATVSTTQNSDGNNSYQTGISGTLLKDRNLSYSIRQGYVTEQGSAGAINVGYNGTYGNVGAGYSYDGNNNRFSYSASGGMLLHKDGLTFGQILGDTSILVKAPGAKGVKVENYNGVKTDWRGYAILPYASEYRLNRVALDSNSFDSNLEINSNVNNVVPIRGAISRATFDTSIGVRALVDIKYQGQPIPYASNVTVTASKTVGMAAESGQVYMTGLPLKGVLEVTWGDANEQKCVADYDISTADLSLAVQQFDVECK</sequence>
<dbReference type="EMBL" id="CP092085">
    <property type="protein sequence ID" value="UUN97270.1"/>
    <property type="molecule type" value="Genomic_DNA"/>
</dbReference>
<keyword evidence="9" id="KW-1029">Fimbrium biogenesis</keyword>
<evidence type="ECO:0000256" key="4">
    <source>
        <dbReference type="ARBA" id="ARBA00022452"/>
    </source>
</evidence>